<keyword evidence="3 6" id="KW-0812">Transmembrane</keyword>
<proteinExistence type="inferred from homology"/>
<evidence type="ECO:0000256" key="4">
    <source>
        <dbReference type="ARBA" id="ARBA00022989"/>
    </source>
</evidence>
<keyword evidence="7" id="KW-0732">Signal</keyword>
<feature type="transmembrane region" description="Helical" evidence="6">
    <location>
        <begin position="262"/>
        <end position="289"/>
    </location>
</feature>
<evidence type="ECO:0000256" key="7">
    <source>
        <dbReference type="SAM" id="SignalP"/>
    </source>
</evidence>
<keyword evidence="4 6" id="KW-1133">Transmembrane helix</keyword>
<feature type="transmembrane region" description="Helical" evidence="6">
    <location>
        <begin position="100"/>
        <end position="118"/>
    </location>
</feature>
<evidence type="ECO:0000256" key="1">
    <source>
        <dbReference type="ARBA" id="ARBA00004141"/>
    </source>
</evidence>
<feature type="transmembrane region" description="Helical" evidence="6">
    <location>
        <begin position="58"/>
        <end position="80"/>
    </location>
</feature>
<evidence type="ECO:0000256" key="6">
    <source>
        <dbReference type="SAM" id="Phobius"/>
    </source>
</evidence>
<evidence type="ECO:0000256" key="3">
    <source>
        <dbReference type="ARBA" id="ARBA00022692"/>
    </source>
</evidence>
<evidence type="ECO:0000256" key="2">
    <source>
        <dbReference type="ARBA" id="ARBA00008974"/>
    </source>
</evidence>
<evidence type="ECO:0000256" key="5">
    <source>
        <dbReference type="ARBA" id="ARBA00023136"/>
    </source>
</evidence>
<evidence type="ECO:0000313" key="9">
    <source>
        <dbReference type="Proteomes" id="UP000256328"/>
    </source>
</evidence>
<comment type="caution">
    <text evidence="8">The sequence shown here is derived from an EMBL/GenBank/DDBJ whole genome shotgun (WGS) entry which is preliminary data.</text>
</comment>
<feature type="transmembrane region" description="Helical" evidence="6">
    <location>
        <begin position="125"/>
        <end position="145"/>
    </location>
</feature>
<dbReference type="Pfam" id="PF02133">
    <property type="entry name" value="Transp_cyt_pur"/>
    <property type="match status" value="1"/>
</dbReference>
<dbReference type="PANTHER" id="PTHR30618">
    <property type="entry name" value="NCS1 FAMILY PURINE/PYRIMIDINE TRANSPORTER"/>
    <property type="match status" value="1"/>
</dbReference>
<feature type="transmembrane region" description="Helical" evidence="6">
    <location>
        <begin position="369"/>
        <end position="390"/>
    </location>
</feature>
<dbReference type="Proteomes" id="UP000256328">
    <property type="component" value="Unassembled WGS sequence"/>
</dbReference>
<comment type="similarity">
    <text evidence="2">Belongs to the purine-cytosine permease (2.A.39) family.</text>
</comment>
<dbReference type="InterPro" id="IPR045225">
    <property type="entry name" value="Uracil/uridine/allantoin_perm"/>
</dbReference>
<feature type="chain" id="PRO_5017790739" evidence="7">
    <location>
        <begin position="20"/>
        <end position="519"/>
    </location>
</feature>
<feature type="transmembrane region" description="Helical" evidence="6">
    <location>
        <begin position="442"/>
        <end position="461"/>
    </location>
</feature>
<feature type="signal peptide" evidence="7">
    <location>
        <begin position="1"/>
        <end position="19"/>
    </location>
</feature>
<dbReference type="AlphaFoldDB" id="A0A3D8SHZ3"/>
<protein>
    <submittedName>
        <fullName evidence="8">Uncharacterized protein</fullName>
    </submittedName>
</protein>
<dbReference type="GO" id="GO:0005886">
    <property type="term" value="C:plasma membrane"/>
    <property type="evidence" value="ECO:0007669"/>
    <property type="project" value="TreeGrafter"/>
</dbReference>
<organism evidence="8 9">
    <name type="scientific">Coleophoma crateriformis</name>
    <dbReference type="NCBI Taxonomy" id="565419"/>
    <lineage>
        <taxon>Eukaryota</taxon>
        <taxon>Fungi</taxon>
        <taxon>Dikarya</taxon>
        <taxon>Ascomycota</taxon>
        <taxon>Pezizomycotina</taxon>
        <taxon>Leotiomycetes</taxon>
        <taxon>Helotiales</taxon>
        <taxon>Dermateaceae</taxon>
        <taxon>Coleophoma</taxon>
    </lineage>
</organism>
<feature type="transmembrane region" description="Helical" evidence="6">
    <location>
        <begin position="35"/>
        <end position="51"/>
    </location>
</feature>
<dbReference type="Gene3D" id="1.10.4160.10">
    <property type="entry name" value="Hydantoin permease"/>
    <property type="match status" value="1"/>
</dbReference>
<accession>A0A3D8SHZ3</accession>
<reference evidence="8 9" key="1">
    <citation type="journal article" date="2018" name="IMA Fungus">
        <title>IMA Genome-F 9: Draft genome sequence of Annulohypoxylon stygium, Aspergillus mulundensis, Berkeleyomyces basicola (syn. Thielaviopsis basicola), Ceratocystis smalleyi, two Cercospora beticola strains, Coleophoma cylindrospora, Fusarium fracticaudum, Phialophora cf. hyalina, and Morchella septimelata.</title>
        <authorList>
            <person name="Wingfield B.D."/>
            <person name="Bills G.F."/>
            <person name="Dong Y."/>
            <person name="Huang W."/>
            <person name="Nel W.J."/>
            <person name="Swalarsk-Parry B.S."/>
            <person name="Vaghefi N."/>
            <person name="Wilken P.M."/>
            <person name="An Z."/>
            <person name="de Beer Z.W."/>
            <person name="De Vos L."/>
            <person name="Chen L."/>
            <person name="Duong T.A."/>
            <person name="Gao Y."/>
            <person name="Hammerbacher A."/>
            <person name="Kikkert J.R."/>
            <person name="Li Y."/>
            <person name="Li H."/>
            <person name="Li K."/>
            <person name="Li Q."/>
            <person name="Liu X."/>
            <person name="Ma X."/>
            <person name="Naidoo K."/>
            <person name="Pethybridge S.J."/>
            <person name="Sun J."/>
            <person name="Steenkamp E.T."/>
            <person name="van der Nest M.A."/>
            <person name="van Wyk S."/>
            <person name="Wingfield M.J."/>
            <person name="Xiong C."/>
            <person name="Yue Q."/>
            <person name="Zhang X."/>
        </authorList>
    </citation>
    <scope>NUCLEOTIDE SEQUENCE [LARGE SCALE GENOMIC DNA]</scope>
    <source>
        <strain evidence="8 9">BP5796</strain>
    </source>
</reference>
<dbReference type="PANTHER" id="PTHR30618:SF4">
    <property type="entry name" value="ALLANTOIN PERMEASE"/>
    <property type="match status" value="1"/>
</dbReference>
<sequence>MNITIIVILVGDFIASCFAVLNSVSGAQSHVGFPIVSRSVWGMWGAYFPILTRILPSIVWYGVQAVIGGKMVYVCLRAIWPSTSNIPNTFSASEGITTAQFLGYVIFNVICCILIWFPPHKLQHYFHVGSVLVFVAQAALLGWALGQRGPGGFGPVFASQTDLKGSKLAWSMCNGIMSVIGSIASGILNQNDFTRFAKRTNQVTWTQGLSFNFTSAFIHITGVLVTASTQTKYGKGTPLWDLSELFVAMQDELGSRGRAATFFLAFTFIISQCSINVPGNVLAAGLDVASVLPRYVNLRRGAYVIAALSVLPIPWRQLASGSIFLSVLNAYAVFLGPMVGLLCVHYYVIQRRVFHIPDLYEGSSKSAYWYSYGVNWRSFVAWVCAVMPSMPGFVHSINGSGNIGTDATHIFDLSFLVGFCIGRCFRLSMLSDQHLKHPTNHIVISAAAVAYLLHWIFPVYYPLENCSDLECAGQGPIVIDHSVSVEDNIDQGDGFVSGNEKVVSTEKTSSGIGSLLNNA</sequence>
<name>A0A3D8SHZ3_9HELO</name>
<dbReference type="EMBL" id="PDLN01000005">
    <property type="protein sequence ID" value="RDW85913.1"/>
    <property type="molecule type" value="Genomic_DNA"/>
</dbReference>
<evidence type="ECO:0000313" key="8">
    <source>
        <dbReference type="EMBL" id="RDW85913.1"/>
    </source>
</evidence>
<dbReference type="InterPro" id="IPR001248">
    <property type="entry name" value="Pur-cyt_permease"/>
</dbReference>
<comment type="subcellular location">
    <subcellularLocation>
        <location evidence="1">Membrane</location>
        <topology evidence="1">Multi-pass membrane protein</topology>
    </subcellularLocation>
</comment>
<feature type="transmembrane region" description="Helical" evidence="6">
    <location>
        <begin position="168"/>
        <end position="188"/>
    </location>
</feature>
<gene>
    <name evidence="8" type="ORF">BP5796_04238</name>
</gene>
<feature type="transmembrane region" description="Helical" evidence="6">
    <location>
        <begin position="301"/>
        <end position="317"/>
    </location>
</feature>
<feature type="transmembrane region" description="Helical" evidence="6">
    <location>
        <begin position="410"/>
        <end position="430"/>
    </location>
</feature>
<keyword evidence="5 6" id="KW-0472">Membrane</keyword>
<dbReference type="GO" id="GO:0015205">
    <property type="term" value="F:nucleobase transmembrane transporter activity"/>
    <property type="evidence" value="ECO:0007669"/>
    <property type="project" value="TreeGrafter"/>
</dbReference>
<dbReference type="OrthoDB" id="2018619at2759"/>
<feature type="transmembrane region" description="Helical" evidence="6">
    <location>
        <begin position="209"/>
        <end position="229"/>
    </location>
</feature>
<keyword evidence="9" id="KW-1185">Reference proteome</keyword>
<feature type="transmembrane region" description="Helical" evidence="6">
    <location>
        <begin position="323"/>
        <end position="348"/>
    </location>
</feature>